<evidence type="ECO:0000256" key="1">
    <source>
        <dbReference type="ARBA" id="ARBA00007025"/>
    </source>
</evidence>
<keyword evidence="7" id="KW-0862">Zinc</keyword>
<dbReference type="Pfam" id="PF00271">
    <property type="entry name" value="Helicase_C"/>
    <property type="match status" value="1"/>
</dbReference>
<feature type="region of interest" description="Disordered" evidence="10">
    <location>
        <begin position="235"/>
        <end position="262"/>
    </location>
</feature>
<keyword evidence="2" id="KW-0479">Metal-binding</keyword>
<dbReference type="InterPro" id="IPR027417">
    <property type="entry name" value="P-loop_NTPase"/>
</dbReference>
<evidence type="ECO:0000256" key="3">
    <source>
        <dbReference type="ARBA" id="ARBA00022741"/>
    </source>
</evidence>
<dbReference type="GO" id="GO:0005524">
    <property type="term" value="F:ATP binding"/>
    <property type="evidence" value="ECO:0007669"/>
    <property type="project" value="UniProtKB-KW"/>
</dbReference>
<keyword evidence="8" id="KW-0067">ATP-binding</keyword>
<dbReference type="InParanoid" id="W3XA16"/>
<dbReference type="GO" id="GO:0008094">
    <property type="term" value="F:ATP-dependent activity, acting on DNA"/>
    <property type="evidence" value="ECO:0007669"/>
    <property type="project" value="TreeGrafter"/>
</dbReference>
<gene>
    <name evidence="13" type="ORF">PFICI_07229</name>
</gene>
<dbReference type="InterPro" id="IPR013083">
    <property type="entry name" value="Znf_RING/FYVE/PHD"/>
</dbReference>
<organism evidence="13 14">
    <name type="scientific">Pestalotiopsis fici (strain W106-1 / CGMCC3.15140)</name>
    <dbReference type="NCBI Taxonomy" id="1229662"/>
    <lineage>
        <taxon>Eukaryota</taxon>
        <taxon>Fungi</taxon>
        <taxon>Dikarya</taxon>
        <taxon>Ascomycota</taxon>
        <taxon>Pezizomycotina</taxon>
        <taxon>Sordariomycetes</taxon>
        <taxon>Xylariomycetidae</taxon>
        <taxon>Amphisphaeriales</taxon>
        <taxon>Sporocadaceae</taxon>
        <taxon>Pestalotiopsis</taxon>
    </lineage>
</organism>
<dbReference type="CDD" id="cd18793">
    <property type="entry name" value="SF2_C_SNF"/>
    <property type="match status" value="1"/>
</dbReference>
<dbReference type="Gene3D" id="3.30.40.10">
    <property type="entry name" value="Zinc/RING finger domain, C3HC4 (zinc finger)"/>
    <property type="match status" value="1"/>
</dbReference>
<dbReference type="Pfam" id="PF00176">
    <property type="entry name" value="SNF2-rel_dom"/>
    <property type="match status" value="1"/>
</dbReference>
<evidence type="ECO:0000256" key="8">
    <source>
        <dbReference type="ARBA" id="ARBA00022840"/>
    </source>
</evidence>
<dbReference type="Proteomes" id="UP000030651">
    <property type="component" value="Unassembled WGS sequence"/>
</dbReference>
<evidence type="ECO:0000259" key="12">
    <source>
        <dbReference type="PROSITE" id="PS51194"/>
    </source>
</evidence>
<evidence type="ECO:0000256" key="9">
    <source>
        <dbReference type="PROSITE-ProRule" id="PRU00175"/>
    </source>
</evidence>
<dbReference type="InterPro" id="IPR000330">
    <property type="entry name" value="SNF2_N"/>
</dbReference>
<dbReference type="OrthoDB" id="448448at2759"/>
<feature type="compositionally biased region" description="Basic and acidic residues" evidence="10">
    <location>
        <begin position="377"/>
        <end position="386"/>
    </location>
</feature>
<sequence length="601" mass="68463">MVLLSEHELTTDDDWQKELTRAGVQLPVLYALKFWRVVLDESHQIRNMRTLRSKACHALQRVKSWCVSGTPYINSIWDIYSQLNFVGDEHAKTRVKFKARYCNTEEGDLISLNEKIGPLMIRRTSRDSRFGKPIIPEIEIERIVIKIPLSSGEKAFTKVIEEFFKDWAEEAKKAKNPVPGLALLRLLRLRQNTSSPFMLESFMVRTIPKARLKILKSRLAELEVEMRDVLPNLSREMDETQALSTDKDRPLVEPDSDPEVGEADMGELFDMAIAYKTNICGTCSRQCVERQVLECGHVFCKPCIFPNAPREAELTLWAQCPGCKNLCPVVQPYDQNNEGTDQNQSGIDFQSLPRGIEEEKEEEEDDDSGGYWTSVVEEHETGEKKTSKSKKSKKGQDKPPERRPGYDYRGSHPSLRKFETHWLQIGDKTHNIPLIRRGKIGPCADLCDRILKKQPGDKIIAFTQFNQEAAMIGRLLQNLDIPFLYFNGKMTPRQTDEALKEMAENSKMKVMIVGLKCGGESLNCQFANHAILIGPYWNNAGEEQAIGRIARLGQKKKVFVYRLDASGTADDEVNLIQERKRDEAAELMGDVPAQYHAPTKD</sequence>
<dbReference type="eggNOG" id="KOG1001">
    <property type="taxonomic scope" value="Eukaryota"/>
</dbReference>
<comment type="similarity">
    <text evidence="1">Belongs to the SNF2/RAD54 helicase family.</text>
</comment>
<dbReference type="OMA" id="FANHAIL"/>
<feature type="domain" description="Helicase C-terminal" evidence="12">
    <location>
        <begin position="445"/>
        <end position="599"/>
    </location>
</feature>
<dbReference type="PANTHER" id="PTHR45626:SF17">
    <property type="entry name" value="HELICASE-LIKE TRANSCRIPTION FACTOR"/>
    <property type="match status" value="1"/>
</dbReference>
<keyword evidence="6" id="KW-0347">Helicase</keyword>
<evidence type="ECO:0000256" key="7">
    <source>
        <dbReference type="ARBA" id="ARBA00022833"/>
    </source>
</evidence>
<dbReference type="AlphaFoldDB" id="W3XA16"/>
<dbReference type="SUPFAM" id="SSF52540">
    <property type="entry name" value="P-loop containing nucleoside triphosphate hydrolases"/>
    <property type="match status" value="1"/>
</dbReference>
<dbReference type="EMBL" id="KI912112">
    <property type="protein sequence ID" value="ETS82227.1"/>
    <property type="molecule type" value="Genomic_DNA"/>
</dbReference>
<dbReference type="InterPro" id="IPR001650">
    <property type="entry name" value="Helicase_C-like"/>
</dbReference>
<dbReference type="GO" id="GO:0004386">
    <property type="term" value="F:helicase activity"/>
    <property type="evidence" value="ECO:0007669"/>
    <property type="project" value="UniProtKB-KW"/>
</dbReference>
<evidence type="ECO:0008006" key="15">
    <source>
        <dbReference type="Google" id="ProtNLM"/>
    </source>
</evidence>
<evidence type="ECO:0000259" key="11">
    <source>
        <dbReference type="PROSITE" id="PS50089"/>
    </source>
</evidence>
<dbReference type="PROSITE" id="PS00518">
    <property type="entry name" value="ZF_RING_1"/>
    <property type="match status" value="1"/>
</dbReference>
<evidence type="ECO:0000256" key="2">
    <source>
        <dbReference type="ARBA" id="ARBA00022723"/>
    </source>
</evidence>
<dbReference type="CDD" id="cd16449">
    <property type="entry name" value="RING-HC"/>
    <property type="match status" value="1"/>
</dbReference>
<keyword evidence="3" id="KW-0547">Nucleotide-binding</keyword>
<proteinExistence type="inferred from homology"/>
<protein>
    <recommendedName>
        <fullName evidence="15">RING-type domain-containing protein</fullName>
    </recommendedName>
</protein>
<dbReference type="InterPro" id="IPR017907">
    <property type="entry name" value="Znf_RING_CS"/>
</dbReference>
<dbReference type="Gene3D" id="3.40.50.300">
    <property type="entry name" value="P-loop containing nucleotide triphosphate hydrolases"/>
    <property type="match status" value="1"/>
</dbReference>
<evidence type="ECO:0000256" key="5">
    <source>
        <dbReference type="ARBA" id="ARBA00022801"/>
    </source>
</evidence>
<feature type="domain" description="RING-type" evidence="11">
    <location>
        <begin position="280"/>
        <end position="324"/>
    </location>
</feature>
<dbReference type="InterPro" id="IPR049730">
    <property type="entry name" value="SNF2/RAD54-like_C"/>
</dbReference>
<keyword evidence="5" id="KW-0378">Hydrolase</keyword>
<feature type="region of interest" description="Disordered" evidence="10">
    <location>
        <begin position="377"/>
        <end position="412"/>
    </location>
</feature>
<dbReference type="GO" id="GO:0016787">
    <property type="term" value="F:hydrolase activity"/>
    <property type="evidence" value="ECO:0007669"/>
    <property type="project" value="UniProtKB-KW"/>
</dbReference>
<keyword evidence="4 9" id="KW-0863">Zinc-finger</keyword>
<dbReference type="GO" id="GO:0006281">
    <property type="term" value="P:DNA repair"/>
    <property type="evidence" value="ECO:0007669"/>
    <property type="project" value="TreeGrafter"/>
</dbReference>
<dbReference type="GO" id="GO:0008270">
    <property type="term" value="F:zinc ion binding"/>
    <property type="evidence" value="ECO:0007669"/>
    <property type="project" value="UniProtKB-KW"/>
</dbReference>
<dbReference type="GO" id="GO:0005634">
    <property type="term" value="C:nucleus"/>
    <property type="evidence" value="ECO:0007669"/>
    <property type="project" value="TreeGrafter"/>
</dbReference>
<dbReference type="SUPFAM" id="SSF57850">
    <property type="entry name" value="RING/U-box"/>
    <property type="match status" value="1"/>
</dbReference>
<dbReference type="GeneID" id="19272242"/>
<accession>W3XA16</accession>
<dbReference type="InterPro" id="IPR050628">
    <property type="entry name" value="SNF2_RAD54_helicase_TF"/>
</dbReference>
<keyword evidence="14" id="KW-1185">Reference proteome</keyword>
<dbReference type="InterPro" id="IPR001841">
    <property type="entry name" value="Znf_RING"/>
</dbReference>
<evidence type="ECO:0000256" key="6">
    <source>
        <dbReference type="ARBA" id="ARBA00022806"/>
    </source>
</evidence>
<name>W3XA16_PESFW</name>
<dbReference type="RefSeq" id="XP_007834001.1">
    <property type="nucleotide sequence ID" value="XM_007835810.1"/>
</dbReference>
<dbReference type="HOGENOM" id="CLU_454234_0_0_1"/>
<dbReference type="KEGG" id="pfy:PFICI_07229"/>
<evidence type="ECO:0000313" key="13">
    <source>
        <dbReference type="EMBL" id="ETS82227.1"/>
    </source>
</evidence>
<feature type="compositionally biased region" description="Basic and acidic residues" evidence="10">
    <location>
        <begin position="394"/>
        <end position="412"/>
    </location>
</feature>
<evidence type="ECO:0000256" key="4">
    <source>
        <dbReference type="ARBA" id="ARBA00022771"/>
    </source>
</evidence>
<evidence type="ECO:0000256" key="10">
    <source>
        <dbReference type="SAM" id="MobiDB-lite"/>
    </source>
</evidence>
<dbReference type="SMART" id="SM00490">
    <property type="entry name" value="HELICc"/>
    <property type="match status" value="1"/>
</dbReference>
<dbReference type="PROSITE" id="PS51194">
    <property type="entry name" value="HELICASE_CTER"/>
    <property type="match status" value="1"/>
</dbReference>
<dbReference type="PROSITE" id="PS50089">
    <property type="entry name" value="ZF_RING_2"/>
    <property type="match status" value="1"/>
</dbReference>
<reference evidence="14" key="1">
    <citation type="journal article" date="2015" name="BMC Genomics">
        <title>Genomic and transcriptomic analysis of the endophytic fungus Pestalotiopsis fici reveals its lifestyle and high potential for synthesis of natural products.</title>
        <authorList>
            <person name="Wang X."/>
            <person name="Zhang X."/>
            <person name="Liu L."/>
            <person name="Xiang M."/>
            <person name="Wang W."/>
            <person name="Sun X."/>
            <person name="Che Y."/>
            <person name="Guo L."/>
            <person name="Liu G."/>
            <person name="Guo L."/>
            <person name="Wang C."/>
            <person name="Yin W.B."/>
            <person name="Stadler M."/>
            <person name="Zhang X."/>
            <person name="Liu X."/>
        </authorList>
    </citation>
    <scope>NUCLEOTIDE SEQUENCE [LARGE SCALE GENOMIC DNA]</scope>
    <source>
        <strain evidence="14">W106-1 / CGMCC3.15140</strain>
    </source>
</reference>
<dbReference type="InterPro" id="IPR038718">
    <property type="entry name" value="SNF2-like_sf"/>
</dbReference>
<dbReference type="PANTHER" id="PTHR45626">
    <property type="entry name" value="TRANSCRIPTION TERMINATION FACTOR 2-RELATED"/>
    <property type="match status" value="1"/>
</dbReference>
<evidence type="ECO:0000313" key="14">
    <source>
        <dbReference type="Proteomes" id="UP000030651"/>
    </source>
</evidence>
<dbReference type="Gene3D" id="3.40.50.10810">
    <property type="entry name" value="Tandem AAA-ATPase domain"/>
    <property type="match status" value="1"/>
</dbReference>
<dbReference type="STRING" id="1229662.W3XA16"/>